<dbReference type="Proteomes" id="UP000308600">
    <property type="component" value="Unassembled WGS sequence"/>
</dbReference>
<dbReference type="EMBL" id="ML208499">
    <property type="protein sequence ID" value="TFK63896.1"/>
    <property type="molecule type" value="Genomic_DNA"/>
</dbReference>
<keyword evidence="2" id="KW-1185">Reference proteome</keyword>
<evidence type="ECO:0000313" key="2">
    <source>
        <dbReference type="Proteomes" id="UP000308600"/>
    </source>
</evidence>
<accession>A0ACD3AED9</accession>
<evidence type="ECO:0000313" key="1">
    <source>
        <dbReference type="EMBL" id="TFK63896.1"/>
    </source>
</evidence>
<reference evidence="1 2" key="1">
    <citation type="journal article" date="2019" name="Nat. Ecol. Evol.">
        <title>Megaphylogeny resolves global patterns of mushroom evolution.</title>
        <authorList>
            <person name="Varga T."/>
            <person name="Krizsan K."/>
            <person name="Foldi C."/>
            <person name="Dima B."/>
            <person name="Sanchez-Garcia M."/>
            <person name="Sanchez-Ramirez S."/>
            <person name="Szollosi G.J."/>
            <person name="Szarkandi J.G."/>
            <person name="Papp V."/>
            <person name="Albert L."/>
            <person name="Andreopoulos W."/>
            <person name="Angelini C."/>
            <person name="Antonin V."/>
            <person name="Barry K.W."/>
            <person name="Bougher N.L."/>
            <person name="Buchanan P."/>
            <person name="Buyck B."/>
            <person name="Bense V."/>
            <person name="Catcheside P."/>
            <person name="Chovatia M."/>
            <person name="Cooper J."/>
            <person name="Damon W."/>
            <person name="Desjardin D."/>
            <person name="Finy P."/>
            <person name="Geml J."/>
            <person name="Haridas S."/>
            <person name="Hughes K."/>
            <person name="Justo A."/>
            <person name="Karasinski D."/>
            <person name="Kautmanova I."/>
            <person name="Kiss B."/>
            <person name="Kocsube S."/>
            <person name="Kotiranta H."/>
            <person name="LaButti K.M."/>
            <person name="Lechner B.E."/>
            <person name="Liimatainen K."/>
            <person name="Lipzen A."/>
            <person name="Lukacs Z."/>
            <person name="Mihaltcheva S."/>
            <person name="Morgado L.N."/>
            <person name="Niskanen T."/>
            <person name="Noordeloos M.E."/>
            <person name="Ohm R.A."/>
            <person name="Ortiz-Santana B."/>
            <person name="Ovrebo C."/>
            <person name="Racz N."/>
            <person name="Riley R."/>
            <person name="Savchenko A."/>
            <person name="Shiryaev A."/>
            <person name="Soop K."/>
            <person name="Spirin V."/>
            <person name="Szebenyi C."/>
            <person name="Tomsovsky M."/>
            <person name="Tulloss R.E."/>
            <person name="Uehling J."/>
            <person name="Grigoriev I.V."/>
            <person name="Vagvolgyi C."/>
            <person name="Papp T."/>
            <person name="Martin F.M."/>
            <person name="Miettinen O."/>
            <person name="Hibbett D.S."/>
            <person name="Nagy L.G."/>
        </authorList>
    </citation>
    <scope>NUCLEOTIDE SEQUENCE [LARGE SCALE GENOMIC DNA]</scope>
    <source>
        <strain evidence="1 2">NL-1719</strain>
    </source>
</reference>
<name>A0ACD3AED9_9AGAR</name>
<sequence>MIPDDPDSILVYQHVLGIVLLSGEAITEHTLISLLDQHISASSIKKTIQALLSLLNMDNCKKIHILHPSLADYLLDPTFQPTIYHIDQSQIHYFLFHQSTHILCAQLKFNICNLETSHIPNTQVQDLDQRISVYISQELQYCSQYWAYHLIQSGSYSVMCESVLSQLLINLKTIFWGTSSHYSFYLHELYNFMTKFCVPIQESLPHLYLSALPFCPKSSIIYQRCTSLLKKSIGLMDQSNYSWKAGHVSIPVHSNTPAVFQPHSHLIYFGTKDGTIQHWDSNSGYSVGSPLSGHKTEVRALIASPHHNILYSAGYKSIITWNLSTGQQVYQPVIQHSGWICCLALTPENKYLISGSQDCTIVMWDISQTFPLVRHIFQGPDYVEKICISPDGHYMAAIFVDETVSLWSLITFSKVADDNTESFGIPSSIVFTNDGNQLLIGTSRGKILLRSRDTLELEQEPIQVCSCMINKVYILESGDQLIIVTDDGTLYIYSFPIMTQRCAPVPVIGSPILDLTLSSDGYFLALFLSKGRIEIWDFNLIQSVSQSLPPIKYIQVSPINSFLCVASGTKIVMWNPTSWKKEKIMDHEETIHTFSVSSDEGHIVSSLMTNTALIWCQKNYEYTQVCAKTYNSKIVSISCTNHSRLAYITLENGSVYVLELYASYNEAEIIKTSERIVACEFSSDSCFVAIGHLCSGVFLWNLHTHAMVHHFSLEFAGDIEYPLSANGDYSMIIWNFETGNRVFGSIKCHTNSINSLCNLPQNKEIASGGRDGTLRIWNADPVTLLSSPVLVDTNDQLKVGSFFQSVQFLQCNLDDITKSELCMTSSGWLVHSNRLILWIPPWYRCSLACPQVLCLPFSAPNQSLKIDWSGFAHGTSWCQIYKSAAE</sequence>
<organism evidence="1 2">
    <name type="scientific">Pluteus cervinus</name>
    <dbReference type="NCBI Taxonomy" id="181527"/>
    <lineage>
        <taxon>Eukaryota</taxon>
        <taxon>Fungi</taxon>
        <taxon>Dikarya</taxon>
        <taxon>Basidiomycota</taxon>
        <taxon>Agaricomycotina</taxon>
        <taxon>Agaricomycetes</taxon>
        <taxon>Agaricomycetidae</taxon>
        <taxon>Agaricales</taxon>
        <taxon>Pluteineae</taxon>
        <taxon>Pluteaceae</taxon>
        <taxon>Pluteus</taxon>
    </lineage>
</organism>
<gene>
    <name evidence="1" type="ORF">BDN72DRAFT_775376</name>
</gene>
<protein>
    <submittedName>
        <fullName evidence="1">WD40 repeat-like protein</fullName>
    </submittedName>
</protein>
<proteinExistence type="predicted"/>